<reference evidence="6" key="1">
    <citation type="journal article" date="2015" name="PeerJ">
        <title>First genomic representation of candidate bacterial phylum KSB3 points to enhanced environmental sensing as a trigger of wastewater bulking.</title>
        <authorList>
            <person name="Sekiguchi Y."/>
            <person name="Ohashi A."/>
            <person name="Parks D.H."/>
            <person name="Yamauchi T."/>
            <person name="Tyson G.W."/>
            <person name="Hugenholtz P."/>
        </authorList>
    </citation>
    <scope>NUCLEOTIDE SEQUENCE [LARGE SCALE GENOMIC DNA]</scope>
</reference>
<comment type="similarity">
    <text evidence="2 5">Belongs to the DegT/DnrJ/EryC1 family.</text>
</comment>
<evidence type="ECO:0000256" key="1">
    <source>
        <dbReference type="ARBA" id="ARBA00022898"/>
    </source>
</evidence>
<sequence length="370" mass="41429">MMNIPFGDAKRQYDAMREELDAAMREVFESGWFILGEQTRRFEEEFAQFCGATYAVGVASGTEAIRLALLASGITAGDEVITVSNTCVPTVAAISAIDAIPVFADIDEQTFTMDPTQLEARISPKTRAIIPVHLYGQCTDMIPLLEIARAHKLLIIEDCAQAHGAMYHGRMAGTMGDAAAFSFYPSKNLGAFGDAGMVITNQEQIARNAKLLRNYGQEMRYIHRIKGYNSRIDELQAAVLHVKLPHLNAWNARRREIALQYHAAFESRGIRCPLEAVGREHVYHLYVLRVPQRDRFQVLLHTKGIQSLIHYPVPVHWQEAYAECRSQGACLPVTERGASEILSIPIFPELTDAEIEYIIQTVIETYEDVS</sequence>
<evidence type="ECO:0000256" key="5">
    <source>
        <dbReference type="RuleBase" id="RU004508"/>
    </source>
</evidence>
<gene>
    <name evidence="6" type="ORF">U14_02963</name>
</gene>
<dbReference type="GO" id="GO:0008483">
    <property type="term" value="F:transaminase activity"/>
    <property type="evidence" value="ECO:0007669"/>
    <property type="project" value="TreeGrafter"/>
</dbReference>
<keyword evidence="1 4" id="KW-0663">Pyridoxal phosphate</keyword>
<dbReference type="EMBL" id="DF820457">
    <property type="protein sequence ID" value="GAK51718.1"/>
    <property type="molecule type" value="Genomic_DNA"/>
</dbReference>
<feature type="active site" description="Proton acceptor" evidence="3">
    <location>
        <position position="187"/>
    </location>
</feature>
<organism evidence="6">
    <name type="scientific">Candidatus Moduliflexus flocculans</name>
    <dbReference type="NCBI Taxonomy" id="1499966"/>
    <lineage>
        <taxon>Bacteria</taxon>
        <taxon>Candidatus Moduliflexota</taxon>
        <taxon>Candidatus Moduliflexia</taxon>
        <taxon>Candidatus Moduliflexales</taxon>
        <taxon>Candidatus Moduliflexaceae</taxon>
    </lineage>
</organism>
<dbReference type="CDD" id="cd00616">
    <property type="entry name" value="AHBA_syn"/>
    <property type="match status" value="1"/>
</dbReference>
<dbReference type="InterPro" id="IPR000653">
    <property type="entry name" value="DegT/StrS_aminotransferase"/>
</dbReference>
<name>A0A081BMV2_9BACT</name>
<dbReference type="Pfam" id="PF01041">
    <property type="entry name" value="DegT_DnrJ_EryC1"/>
    <property type="match status" value="1"/>
</dbReference>
<evidence type="ECO:0000256" key="3">
    <source>
        <dbReference type="PIRSR" id="PIRSR000390-1"/>
    </source>
</evidence>
<evidence type="ECO:0000256" key="2">
    <source>
        <dbReference type="ARBA" id="ARBA00037999"/>
    </source>
</evidence>
<dbReference type="Gene3D" id="3.40.640.10">
    <property type="entry name" value="Type I PLP-dependent aspartate aminotransferase-like (Major domain)"/>
    <property type="match status" value="1"/>
</dbReference>
<dbReference type="FunFam" id="3.40.640.10:FF:000089">
    <property type="entry name" value="Aminotransferase, DegT/DnrJ/EryC1/StrS family"/>
    <property type="match status" value="1"/>
</dbReference>
<dbReference type="Gene3D" id="3.90.1150.10">
    <property type="entry name" value="Aspartate Aminotransferase, domain 1"/>
    <property type="match status" value="1"/>
</dbReference>
<protein>
    <submittedName>
        <fullName evidence="6">Predicted pyridoxal phosphate-dependent enzyme apparently involved in regulation of cell</fullName>
    </submittedName>
</protein>
<dbReference type="InterPro" id="IPR015422">
    <property type="entry name" value="PyrdxlP-dep_Trfase_small"/>
</dbReference>
<feature type="modified residue" description="N6-(pyridoxal phosphate)lysine" evidence="4">
    <location>
        <position position="187"/>
    </location>
</feature>
<dbReference type="SUPFAM" id="SSF53383">
    <property type="entry name" value="PLP-dependent transferases"/>
    <property type="match status" value="1"/>
</dbReference>
<dbReference type="PANTHER" id="PTHR30244:SF36">
    <property type="entry name" value="3-OXO-GLUCOSE-6-PHOSPHATE:GLUTAMATE AMINOTRANSFERASE"/>
    <property type="match status" value="1"/>
</dbReference>
<evidence type="ECO:0000256" key="4">
    <source>
        <dbReference type="PIRSR" id="PIRSR000390-2"/>
    </source>
</evidence>
<dbReference type="Proteomes" id="UP000030700">
    <property type="component" value="Unassembled WGS sequence"/>
</dbReference>
<dbReference type="PANTHER" id="PTHR30244">
    <property type="entry name" value="TRANSAMINASE"/>
    <property type="match status" value="1"/>
</dbReference>
<proteinExistence type="inferred from homology"/>
<dbReference type="HOGENOM" id="CLU_033332_6_0_0"/>
<dbReference type="GO" id="GO:0030170">
    <property type="term" value="F:pyridoxal phosphate binding"/>
    <property type="evidence" value="ECO:0007669"/>
    <property type="project" value="UniProtKB-ARBA"/>
</dbReference>
<dbReference type="InterPro" id="IPR015421">
    <property type="entry name" value="PyrdxlP-dep_Trfase_major"/>
</dbReference>
<keyword evidence="7" id="KW-1185">Reference proteome</keyword>
<dbReference type="PIRSF" id="PIRSF000390">
    <property type="entry name" value="PLP_StrS"/>
    <property type="match status" value="1"/>
</dbReference>
<accession>A0A081BMV2</accession>
<evidence type="ECO:0000313" key="6">
    <source>
        <dbReference type="EMBL" id="GAK51718.1"/>
    </source>
</evidence>
<dbReference type="STRING" id="1499966.U14_02963"/>
<evidence type="ECO:0000313" key="7">
    <source>
        <dbReference type="Proteomes" id="UP000030700"/>
    </source>
</evidence>
<dbReference type="AlphaFoldDB" id="A0A081BMV2"/>
<dbReference type="GO" id="GO:0000271">
    <property type="term" value="P:polysaccharide biosynthetic process"/>
    <property type="evidence" value="ECO:0007669"/>
    <property type="project" value="TreeGrafter"/>
</dbReference>
<dbReference type="InterPro" id="IPR015424">
    <property type="entry name" value="PyrdxlP-dep_Trfase"/>
</dbReference>